<gene>
    <name evidence="1" type="ORF">FSP39_001058</name>
</gene>
<evidence type="ECO:0000313" key="2">
    <source>
        <dbReference type="Proteomes" id="UP001186944"/>
    </source>
</evidence>
<dbReference type="Gene3D" id="2.60.120.40">
    <property type="match status" value="1"/>
</dbReference>
<comment type="caution">
    <text evidence="1">The sequence shown here is derived from an EMBL/GenBank/DDBJ whole genome shotgun (WGS) entry which is preliminary data.</text>
</comment>
<name>A0AA89BR09_PINIB</name>
<proteinExistence type="predicted"/>
<dbReference type="AlphaFoldDB" id="A0AA89BR09"/>
<reference evidence="1" key="1">
    <citation type="submission" date="2019-08" db="EMBL/GenBank/DDBJ databases">
        <title>The improved chromosome-level genome for the pearl oyster Pinctada fucata martensii using PacBio sequencing and Hi-C.</title>
        <authorList>
            <person name="Zheng Z."/>
        </authorList>
    </citation>
    <scope>NUCLEOTIDE SEQUENCE</scope>
    <source>
        <strain evidence="1">ZZ-2019</strain>
        <tissue evidence="1">Adductor muscle</tissue>
    </source>
</reference>
<protein>
    <submittedName>
        <fullName evidence="1">Uncharacterized protein</fullName>
    </submittedName>
</protein>
<organism evidence="1 2">
    <name type="scientific">Pinctada imbricata</name>
    <name type="common">Atlantic pearl-oyster</name>
    <name type="synonym">Pinctada martensii</name>
    <dbReference type="NCBI Taxonomy" id="66713"/>
    <lineage>
        <taxon>Eukaryota</taxon>
        <taxon>Metazoa</taxon>
        <taxon>Spiralia</taxon>
        <taxon>Lophotrochozoa</taxon>
        <taxon>Mollusca</taxon>
        <taxon>Bivalvia</taxon>
        <taxon>Autobranchia</taxon>
        <taxon>Pteriomorphia</taxon>
        <taxon>Pterioida</taxon>
        <taxon>Pterioidea</taxon>
        <taxon>Pteriidae</taxon>
        <taxon>Pinctada</taxon>
    </lineage>
</organism>
<keyword evidence="2" id="KW-1185">Reference proteome</keyword>
<evidence type="ECO:0000313" key="1">
    <source>
        <dbReference type="EMBL" id="KAK3092304.1"/>
    </source>
</evidence>
<accession>A0AA89BR09</accession>
<sequence>MEVEIVHNGNGMVYTYSGGETMYGSGSTSAVLQLHVNDDVWNIVFNFVHEHRRRVRLTKQGIHTPPGHLIPHLASVDVQFGALL</sequence>
<dbReference type="Proteomes" id="UP001186944">
    <property type="component" value="Unassembled WGS sequence"/>
</dbReference>
<dbReference type="EMBL" id="VSWD01000009">
    <property type="protein sequence ID" value="KAK3092304.1"/>
    <property type="molecule type" value="Genomic_DNA"/>
</dbReference>
<dbReference type="InterPro" id="IPR008983">
    <property type="entry name" value="Tumour_necrosis_fac-like_dom"/>
</dbReference>